<name>A0A8T8WJ20_ASPJA</name>
<protein>
    <submittedName>
        <fullName evidence="1">Uncharacterized protein</fullName>
    </submittedName>
</protein>
<accession>A0A8T8WJ20</accession>
<gene>
    <name evidence="1" type="ORF">BO86DRAFT_393984</name>
</gene>
<evidence type="ECO:0000313" key="1">
    <source>
        <dbReference type="EMBL" id="RAH75775.1"/>
    </source>
</evidence>
<reference evidence="1 2" key="1">
    <citation type="submission" date="2018-02" db="EMBL/GenBank/DDBJ databases">
        <title>The genomes of Aspergillus section Nigri reveals drivers in fungal speciation.</title>
        <authorList>
            <consortium name="DOE Joint Genome Institute"/>
            <person name="Vesth T.C."/>
            <person name="Nybo J."/>
            <person name="Theobald S."/>
            <person name="Brandl J."/>
            <person name="Frisvad J.C."/>
            <person name="Nielsen K.F."/>
            <person name="Lyhne E.K."/>
            <person name="Kogle M.E."/>
            <person name="Kuo A."/>
            <person name="Riley R."/>
            <person name="Clum A."/>
            <person name="Nolan M."/>
            <person name="Lipzen A."/>
            <person name="Salamov A."/>
            <person name="Henrissat B."/>
            <person name="Wiebenga A."/>
            <person name="De vries R.P."/>
            <person name="Grigoriev I.V."/>
            <person name="Mortensen U.H."/>
            <person name="Andersen M.R."/>
            <person name="Baker S.E."/>
        </authorList>
    </citation>
    <scope>NUCLEOTIDE SEQUENCE [LARGE SCALE GENOMIC DNA]</scope>
    <source>
        <strain evidence="1 2">CBS 114.51</strain>
    </source>
</reference>
<sequence length="60" mass="6685">MNSNGLDTSELLGLEWGGMYAGSIYGSISIVNDRRRHHFPMIMMPHLCTKALSDMSILSQ</sequence>
<keyword evidence="2" id="KW-1185">Reference proteome</keyword>
<dbReference type="EMBL" id="KZ824914">
    <property type="protein sequence ID" value="RAH75775.1"/>
    <property type="molecule type" value="Genomic_DNA"/>
</dbReference>
<organism evidence="1 2">
    <name type="scientific">Aspergillus japonicus CBS 114.51</name>
    <dbReference type="NCBI Taxonomy" id="1448312"/>
    <lineage>
        <taxon>Eukaryota</taxon>
        <taxon>Fungi</taxon>
        <taxon>Dikarya</taxon>
        <taxon>Ascomycota</taxon>
        <taxon>Pezizomycotina</taxon>
        <taxon>Eurotiomycetes</taxon>
        <taxon>Eurotiomycetidae</taxon>
        <taxon>Eurotiales</taxon>
        <taxon>Aspergillaceae</taxon>
        <taxon>Aspergillus</taxon>
        <taxon>Aspergillus subgen. Circumdati</taxon>
    </lineage>
</organism>
<dbReference type="RefSeq" id="XP_025521669.1">
    <property type="nucleotide sequence ID" value="XM_025673141.1"/>
</dbReference>
<dbReference type="AlphaFoldDB" id="A0A8T8WJ20"/>
<evidence type="ECO:0000313" key="2">
    <source>
        <dbReference type="Proteomes" id="UP000249497"/>
    </source>
</evidence>
<dbReference type="GeneID" id="37176833"/>
<dbReference type="Proteomes" id="UP000249497">
    <property type="component" value="Unassembled WGS sequence"/>
</dbReference>
<proteinExistence type="predicted"/>